<dbReference type="Pfam" id="PF05623">
    <property type="entry name" value="DUF789"/>
    <property type="match status" value="1"/>
</dbReference>
<sequence length="411" mass="46847">MLGNGLRFGGARGENRFYIPVKARKNQNHQQKQGRKANSNTNKADDTDIKDPSCNSPLQNPPLEPVTNLDRFLDSTKPLVPAQYFSKTTMRGWRTCDVEFQPYFMLNDLWETFKEWSAYGAGVPLVLDECDSVIQYYVPYLSGIQLYGEPAASSNAKPRQAREDSDSDYYRDSSSDGSSDYEIDKGIKITREQQSWRHLRSDIPIRLDGLSINDEHSARQEGFSSDDSEAGNSQGLRLFEFLEQDLPYCREPLADKILDLACQYPGLKTLRSCDLLPASWMSVAWYPIYRIPTGPTLKDLDACFLTYHTLSTPMTGSGSTQAPIVICPSEIDGVPKISLSAFGMVSYKLKGSMWAQRSISESQRANILMQAAENWLREHQVNHPDYQFFASHDRFRFRFVCLEYFSKLRYI</sequence>
<proteinExistence type="predicted"/>
<accession>A0A8J4RXD4</accession>
<feature type="region of interest" description="Disordered" evidence="1">
    <location>
        <begin position="22"/>
        <end position="66"/>
    </location>
</feature>
<dbReference type="PANTHER" id="PTHR31343">
    <property type="entry name" value="T15D22.8"/>
    <property type="match status" value="1"/>
</dbReference>
<gene>
    <name evidence="2" type="ORF">CMV_000091</name>
</gene>
<feature type="compositionally biased region" description="Basic residues" evidence="1">
    <location>
        <begin position="22"/>
        <end position="35"/>
    </location>
</feature>
<dbReference type="EMBL" id="JRKL02000004">
    <property type="protein sequence ID" value="KAF3976774.1"/>
    <property type="molecule type" value="Genomic_DNA"/>
</dbReference>
<dbReference type="PANTHER" id="PTHR31343:SF5">
    <property type="entry name" value="DUF789 FAMILY PROTEIN"/>
    <property type="match status" value="1"/>
</dbReference>
<name>A0A8J4RXD4_9ROSI</name>
<keyword evidence="3" id="KW-1185">Reference proteome</keyword>
<protein>
    <submittedName>
        <fullName evidence="2">Uncharacterized protein</fullName>
    </submittedName>
</protein>
<feature type="region of interest" description="Disordered" evidence="1">
    <location>
        <begin position="152"/>
        <end position="181"/>
    </location>
</feature>
<comment type="caution">
    <text evidence="2">The sequence shown here is derived from an EMBL/GenBank/DDBJ whole genome shotgun (WGS) entry which is preliminary data.</text>
</comment>
<feature type="compositionally biased region" description="Basic and acidic residues" evidence="1">
    <location>
        <begin position="160"/>
        <end position="174"/>
    </location>
</feature>
<dbReference type="InterPro" id="IPR008507">
    <property type="entry name" value="DUF789"/>
</dbReference>
<organism evidence="2 3">
    <name type="scientific">Castanea mollissima</name>
    <name type="common">Chinese chestnut</name>
    <dbReference type="NCBI Taxonomy" id="60419"/>
    <lineage>
        <taxon>Eukaryota</taxon>
        <taxon>Viridiplantae</taxon>
        <taxon>Streptophyta</taxon>
        <taxon>Embryophyta</taxon>
        <taxon>Tracheophyta</taxon>
        <taxon>Spermatophyta</taxon>
        <taxon>Magnoliopsida</taxon>
        <taxon>eudicotyledons</taxon>
        <taxon>Gunneridae</taxon>
        <taxon>Pentapetalae</taxon>
        <taxon>rosids</taxon>
        <taxon>fabids</taxon>
        <taxon>Fagales</taxon>
        <taxon>Fagaceae</taxon>
        <taxon>Castanea</taxon>
    </lineage>
</organism>
<dbReference type="Proteomes" id="UP000737018">
    <property type="component" value="Unassembled WGS sequence"/>
</dbReference>
<dbReference type="OrthoDB" id="784906at2759"/>
<evidence type="ECO:0000256" key="1">
    <source>
        <dbReference type="SAM" id="MobiDB-lite"/>
    </source>
</evidence>
<reference evidence="2" key="1">
    <citation type="submission" date="2020-03" db="EMBL/GenBank/DDBJ databases">
        <title>Castanea mollissima Vanexum genome sequencing.</title>
        <authorList>
            <person name="Staton M."/>
        </authorList>
    </citation>
    <scope>NUCLEOTIDE SEQUENCE</scope>
    <source>
        <tissue evidence="2">Leaf</tissue>
    </source>
</reference>
<evidence type="ECO:0000313" key="3">
    <source>
        <dbReference type="Proteomes" id="UP000737018"/>
    </source>
</evidence>
<evidence type="ECO:0000313" key="2">
    <source>
        <dbReference type="EMBL" id="KAF3976774.1"/>
    </source>
</evidence>
<dbReference type="AlphaFoldDB" id="A0A8J4RXD4"/>